<dbReference type="Proteomes" id="UP001501391">
    <property type="component" value="Unassembled WGS sequence"/>
</dbReference>
<feature type="domain" description="Nitroreductase" evidence="2">
    <location>
        <begin position="314"/>
        <end position="471"/>
    </location>
</feature>
<protein>
    <submittedName>
        <fullName evidence="4">SagB/ThcOx family dehydrogenase</fullName>
    </submittedName>
</protein>
<dbReference type="CDD" id="cd02142">
    <property type="entry name" value="McbC_SagB-like_oxidoreductase"/>
    <property type="match status" value="1"/>
</dbReference>
<dbReference type="Pfam" id="PF22767">
    <property type="entry name" value="ThcOx"/>
    <property type="match status" value="1"/>
</dbReference>
<evidence type="ECO:0000256" key="1">
    <source>
        <dbReference type="SAM" id="MobiDB-lite"/>
    </source>
</evidence>
<reference evidence="5" key="1">
    <citation type="journal article" date="2019" name="Int. J. Syst. Evol. Microbiol.">
        <title>The Global Catalogue of Microorganisms (GCM) 10K type strain sequencing project: providing services to taxonomists for standard genome sequencing and annotation.</title>
        <authorList>
            <consortium name="The Broad Institute Genomics Platform"/>
            <consortium name="The Broad Institute Genome Sequencing Center for Infectious Disease"/>
            <person name="Wu L."/>
            <person name="Ma J."/>
        </authorList>
    </citation>
    <scope>NUCLEOTIDE SEQUENCE [LARGE SCALE GENOMIC DNA]</scope>
    <source>
        <strain evidence="5">JCM 14924</strain>
    </source>
</reference>
<proteinExistence type="predicted"/>
<dbReference type="InterPro" id="IPR020051">
    <property type="entry name" value="SagB-type_dehydrogenase"/>
</dbReference>
<dbReference type="InterPro" id="IPR000415">
    <property type="entry name" value="Nitroreductase-like"/>
</dbReference>
<accession>A0ABP5N6B8</accession>
<gene>
    <name evidence="4" type="ORF">GCM10009787_18860</name>
</gene>
<comment type="caution">
    <text evidence="4">The sequence shown here is derived from an EMBL/GenBank/DDBJ whole genome shotgun (WGS) entry which is preliminary data.</text>
</comment>
<evidence type="ECO:0000259" key="3">
    <source>
        <dbReference type="Pfam" id="PF22767"/>
    </source>
</evidence>
<feature type="region of interest" description="Disordered" evidence="1">
    <location>
        <begin position="240"/>
        <end position="263"/>
    </location>
</feature>
<keyword evidence="5" id="KW-1185">Reference proteome</keyword>
<feature type="domain" description="Cyanobactin oxidase ThcOx second" evidence="3">
    <location>
        <begin position="127"/>
        <end position="231"/>
    </location>
</feature>
<dbReference type="InterPro" id="IPR054488">
    <property type="entry name" value="ThcOx_dom2"/>
</dbReference>
<dbReference type="Pfam" id="PF00881">
    <property type="entry name" value="Nitroreductase"/>
    <property type="match status" value="1"/>
</dbReference>
<name>A0ABP5N6B8_9ACTN</name>
<evidence type="ECO:0000313" key="4">
    <source>
        <dbReference type="EMBL" id="GAA2194132.1"/>
    </source>
</evidence>
<dbReference type="EMBL" id="BAAAOQ010000005">
    <property type="protein sequence ID" value="GAA2194132.1"/>
    <property type="molecule type" value="Genomic_DNA"/>
</dbReference>
<sequence>MHLDSLSPQLVNLWSLRQDIVVDLGTGPEDPILLETPWADLRIKEPSAGLREALRRMLLGPVAIRNILASPSVAPGGAEGLLEELRPLQHLIVRTLAIGAVPLLSVVPVSGRARFTGLKPLLGRICRLSRFAVIRYAQGGLCIESSIVDHKVDLHHPGVMGMLGRIDGTADDVDAPHPPVVEAVRAYLVAAGVLVVADRLAEPSFAEDRDPALTGWSPDELLVHSGSRRERFGRPRGAAFAQAGRMPPPPVVKPPAPAGPDRPAPRIALARPDLDRLADTDPPLTAVLEPGTRPVTEDGELTLDRLGALLFRAARIRALLPPAGFDPADYPTSERPYPSVDDSYALEVYVLAGEEASCLPAGAYHYDPLGHCLERMPGEPGAAADLVDAARGEDTEPAGTESVRVAVSARFPRAAYKFSGTAYSNILKDVGALQQTVALVARAMGLRSRILSVGDADAFQRAVGLDWRVEASVGDMVITSRERVSRDD</sequence>
<dbReference type="NCBIfam" id="TIGR03605">
    <property type="entry name" value="antibiot_sagB"/>
    <property type="match status" value="1"/>
</dbReference>
<organism evidence="4 5">
    <name type="scientific">Streptomyces bangladeshensis</name>
    <dbReference type="NCBI Taxonomy" id="295352"/>
    <lineage>
        <taxon>Bacteria</taxon>
        <taxon>Bacillati</taxon>
        <taxon>Actinomycetota</taxon>
        <taxon>Actinomycetes</taxon>
        <taxon>Kitasatosporales</taxon>
        <taxon>Streptomycetaceae</taxon>
        <taxon>Streptomyces</taxon>
    </lineage>
</organism>
<dbReference type="InterPro" id="IPR029479">
    <property type="entry name" value="Nitroreductase"/>
</dbReference>
<dbReference type="SUPFAM" id="SSF55469">
    <property type="entry name" value="FMN-dependent nitroreductase-like"/>
    <property type="match status" value="1"/>
</dbReference>
<dbReference type="RefSeq" id="WP_143667084.1">
    <property type="nucleotide sequence ID" value="NZ_BAAAOQ010000005.1"/>
</dbReference>
<dbReference type="Gene3D" id="3.40.109.10">
    <property type="entry name" value="NADH Oxidase"/>
    <property type="match status" value="1"/>
</dbReference>
<evidence type="ECO:0000313" key="5">
    <source>
        <dbReference type="Proteomes" id="UP001501391"/>
    </source>
</evidence>
<feature type="compositionally biased region" description="Pro residues" evidence="1">
    <location>
        <begin position="246"/>
        <end position="262"/>
    </location>
</feature>
<evidence type="ECO:0000259" key="2">
    <source>
        <dbReference type="Pfam" id="PF00881"/>
    </source>
</evidence>